<sequence>MAQRDAALASRAERLNKLRNKMSESASANRSDVVAEQSTRREKAQKRSTAYARKLAKAERVLEERDMQEAGEDVERNRAMQYSIEENEVWEKKLAGKEERRDKGALDFQDLAERAYQRQIKLLKPDIQAYAKEEEAEHERPAASFVTQRDLVPASEAQVPAAVATYGKHAPDMAAVDRLVSHLNHEQDQIRRRSRRRDDDTDTNVTYINEKNKHFNKKIKRYFDEYTQEIRDNLERANIAARRAEPQIVLDLGSRVCRAGFSGDAFPRAFLDARELGAKALGREIEALWTLDWMQAAHDRTLQERHRDLRLCLEYLFADAQATRVLVAHSPLLMEAVRQLFCDVLIGNLGAPRVSFIDTHTLALLATGRMTGLVVDCGYWETVVLPIYAGRPLFECIATTPRAAHRLATCTAALLGQEMPAALLERCVTESLVVSAMPTSQFASTLPLDTEAFAAAYKAQASAPDFALRTKTGTLHVPGWIRERAAEVLFDAGDEDETNVVACTLQSIARLPLDTRREILDAVLLTGGASMLPGFAARFEAQVNSVLGAPRQQMGPRTLPCTSAHVLNMGRLPIAPNMLAWVGGSVATSFGADGVQYSTRDTWYA</sequence>
<dbReference type="Pfam" id="PF00022">
    <property type="entry name" value="Actin"/>
    <property type="match status" value="2"/>
</dbReference>
<protein>
    <recommendedName>
        <fullName evidence="5">Pre-mRNA-splicing factor SYF2</fullName>
    </recommendedName>
    <alternativeName>
        <fullName evidence="4">Pre-mRNA-splicing factor syf2</fullName>
    </alternativeName>
</protein>
<keyword evidence="9" id="KW-0539">Nucleus</keyword>
<dbReference type="Gene3D" id="3.90.640.10">
    <property type="entry name" value="Actin, Chain A, domain 4"/>
    <property type="match status" value="1"/>
</dbReference>
<comment type="subcellular location">
    <subcellularLocation>
        <location evidence="2">Nucleus</location>
    </subcellularLocation>
</comment>
<comment type="function">
    <text evidence="1">Involved in pre-mRNA splicing.</text>
</comment>
<dbReference type="PANTHER" id="PTHR13264:SF5">
    <property type="entry name" value="PRE-MRNA-SPLICING FACTOR SYF2"/>
    <property type="match status" value="1"/>
</dbReference>
<accession>A0A2N1J7W4</accession>
<dbReference type="GO" id="GO:0071014">
    <property type="term" value="C:post-mRNA release spliceosomal complex"/>
    <property type="evidence" value="ECO:0007669"/>
    <property type="project" value="TreeGrafter"/>
</dbReference>
<keyword evidence="6" id="KW-0507">mRNA processing</keyword>
<dbReference type="Gene3D" id="3.30.420.40">
    <property type="match status" value="2"/>
</dbReference>
<evidence type="ECO:0000256" key="2">
    <source>
        <dbReference type="ARBA" id="ARBA00004123"/>
    </source>
</evidence>
<dbReference type="AlphaFoldDB" id="A0A2N1J7W4"/>
<dbReference type="SMART" id="SM00268">
    <property type="entry name" value="ACTIN"/>
    <property type="match status" value="1"/>
</dbReference>
<dbReference type="InterPro" id="IPR004000">
    <property type="entry name" value="Actin"/>
</dbReference>
<dbReference type="GO" id="GO:0071013">
    <property type="term" value="C:catalytic step 2 spliceosome"/>
    <property type="evidence" value="ECO:0007669"/>
    <property type="project" value="TreeGrafter"/>
</dbReference>
<comment type="similarity">
    <text evidence="10">Belongs to the actin family.</text>
</comment>
<dbReference type="GO" id="GO:0000974">
    <property type="term" value="C:Prp19 complex"/>
    <property type="evidence" value="ECO:0007669"/>
    <property type="project" value="TreeGrafter"/>
</dbReference>
<evidence type="ECO:0000313" key="13">
    <source>
        <dbReference type="Proteomes" id="UP000232875"/>
    </source>
</evidence>
<feature type="region of interest" description="Disordered" evidence="11">
    <location>
        <begin position="18"/>
        <end position="50"/>
    </location>
</feature>
<dbReference type="GO" id="GO:0008380">
    <property type="term" value="P:RNA splicing"/>
    <property type="evidence" value="ECO:0007669"/>
    <property type="project" value="UniProtKB-KW"/>
</dbReference>
<evidence type="ECO:0000256" key="1">
    <source>
        <dbReference type="ARBA" id="ARBA00003777"/>
    </source>
</evidence>
<evidence type="ECO:0000256" key="10">
    <source>
        <dbReference type="RuleBase" id="RU000487"/>
    </source>
</evidence>
<dbReference type="Proteomes" id="UP000232875">
    <property type="component" value="Unassembled WGS sequence"/>
</dbReference>
<evidence type="ECO:0000256" key="8">
    <source>
        <dbReference type="ARBA" id="ARBA00023187"/>
    </source>
</evidence>
<organism evidence="12 13">
    <name type="scientific">Malassezia vespertilionis</name>
    <dbReference type="NCBI Taxonomy" id="2020962"/>
    <lineage>
        <taxon>Eukaryota</taxon>
        <taxon>Fungi</taxon>
        <taxon>Dikarya</taxon>
        <taxon>Basidiomycota</taxon>
        <taxon>Ustilaginomycotina</taxon>
        <taxon>Malasseziomycetes</taxon>
        <taxon>Malasseziales</taxon>
        <taxon>Malasseziaceae</taxon>
        <taxon>Malassezia</taxon>
    </lineage>
</organism>
<dbReference type="InterPro" id="IPR013260">
    <property type="entry name" value="mRNA_splic_SYF2"/>
</dbReference>
<evidence type="ECO:0000256" key="9">
    <source>
        <dbReference type="ARBA" id="ARBA00023242"/>
    </source>
</evidence>
<dbReference type="STRING" id="2020962.A0A2N1J7W4"/>
<gene>
    <name evidence="12" type="ORF">MVES_003387</name>
</gene>
<name>A0A2N1J7W4_9BASI</name>
<evidence type="ECO:0000256" key="11">
    <source>
        <dbReference type="SAM" id="MobiDB-lite"/>
    </source>
</evidence>
<dbReference type="GO" id="GO:0006397">
    <property type="term" value="P:mRNA processing"/>
    <property type="evidence" value="ECO:0007669"/>
    <property type="project" value="UniProtKB-KW"/>
</dbReference>
<evidence type="ECO:0000256" key="6">
    <source>
        <dbReference type="ARBA" id="ARBA00022664"/>
    </source>
</evidence>
<evidence type="ECO:0000256" key="3">
    <source>
        <dbReference type="ARBA" id="ARBA00010028"/>
    </source>
</evidence>
<comment type="similarity">
    <text evidence="3">Belongs to the SYF2 family.</text>
</comment>
<keyword evidence="8" id="KW-0508">mRNA splicing</keyword>
<evidence type="ECO:0000256" key="5">
    <source>
        <dbReference type="ARBA" id="ARBA00014745"/>
    </source>
</evidence>
<dbReference type="OrthoDB" id="337660at2759"/>
<keyword evidence="13" id="KW-1185">Reference proteome</keyword>
<dbReference type="EMBL" id="KZ454994">
    <property type="protein sequence ID" value="PKI82552.1"/>
    <property type="molecule type" value="Genomic_DNA"/>
</dbReference>
<proteinExistence type="inferred from homology"/>
<dbReference type="Pfam" id="PF08231">
    <property type="entry name" value="SYF2"/>
    <property type="match status" value="1"/>
</dbReference>
<evidence type="ECO:0000256" key="4">
    <source>
        <dbReference type="ARBA" id="ARBA00013557"/>
    </source>
</evidence>
<evidence type="ECO:0000313" key="12">
    <source>
        <dbReference type="EMBL" id="PKI82552.1"/>
    </source>
</evidence>
<dbReference type="InterPro" id="IPR043129">
    <property type="entry name" value="ATPase_NBD"/>
</dbReference>
<keyword evidence="7" id="KW-0747">Spliceosome</keyword>
<reference evidence="12 13" key="1">
    <citation type="submission" date="2017-10" db="EMBL/GenBank/DDBJ databases">
        <title>A novel species of cold-tolerant Malassezia isolated from bats.</title>
        <authorList>
            <person name="Lorch J.M."/>
            <person name="Palmer J.M."/>
            <person name="Vanderwolf K.J."/>
            <person name="Schmidt K.Z."/>
            <person name="Verant M.L."/>
            <person name="Weller T.J."/>
            <person name="Blehert D.S."/>
        </authorList>
    </citation>
    <scope>NUCLEOTIDE SEQUENCE [LARGE SCALE GENOMIC DNA]</scope>
    <source>
        <strain evidence="12 13">NWHC:44797-103</strain>
    </source>
</reference>
<dbReference type="PANTHER" id="PTHR13264">
    <property type="entry name" value="GCIP-INTERACTING PROTEIN P29"/>
    <property type="match status" value="1"/>
</dbReference>
<dbReference type="SUPFAM" id="SSF53067">
    <property type="entry name" value="Actin-like ATPase domain"/>
    <property type="match status" value="2"/>
</dbReference>
<evidence type="ECO:0000256" key="7">
    <source>
        <dbReference type="ARBA" id="ARBA00022728"/>
    </source>
</evidence>